<keyword evidence="7 17" id="KW-0547">Nucleotide-binding</keyword>
<feature type="domain" description="Protein kinase" evidence="21">
    <location>
        <begin position="493"/>
        <end position="771"/>
    </location>
</feature>
<dbReference type="InterPro" id="IPR036426">
    <property type="entry name" value="Bulb-type_lectin_dom_sf"/>
</dbReference>
<dbReference type="AlphaFoldDB" id="A0AA88DZW9"/>
<evidence type="ECO:0000256" key="1">
    <source>
        <dbReference type="ARBA" id="ARBA00004479"/>
    </source>
</evidence>
<dbReference type="FunFam" id="3.30.200.20:FF:000195">
    <property type="entry name" value="G-type lectin S-receptor-like serine/threonine-protein kinase"/>
    <property type="match status" value="1"/>
</dbReference>
<dbReference type="SMART" id="SM00220">
    <property type="entry name" value="S_TKc"/>
    <property type="match status" value="1"/>
</dbReference>
<feature type="domain" description="EGF-like" evidence="22">
    <location>
        <begin position="291"/>
        <end position="327"/>
    </location>
</feature>
<keyword evidence="12" id="KW-1015">Disulfide bond</keyword>
<dbReference type="Pfam" id="PF00954">
    <property type="entry name" value="S_locus_glycop"/>
    <property type="match status" value="1"/>
</dbReference>
<dbReference type="Pfam" id="PF08276">
    <property type="entry name" value="PAN_2"/>
    <property type="match status" value="1"/>
</dbReference>
<dbReference type="InterPro" id="IPR000858">
    <property type="entry name" value="S_locus_glycoprot_dom"/>
</dbReference>
<gene>
    <name evidence="25" type="ORF">TIFTF001_034167</name>
</gene>
<comment type="similarity">
    <text evidence="17">Belongs to the protein kinase superfamily. Ser/Thr protein kinase family.</text>
</comment>
<dbReference type="FunFam" id="1.10.510.10:FF:000060">
    <property type="entry name" value="G-type lectin S-receptor-like serine/threonine-protein kinase"/>
    <property type="match status" value="1"/>
</dbReference>
<comment type="catalytic activity">
    <reaction evidence="15 17">
        <text>L-threonyl-[protein] + ATP = O-phospho-L-threonyl-[protein] + ADP + H(+)</text>
        <dbReference type="Rhea" id="RHEA:46608"/>
        <dbReference type="Rhea" id="RHEA-COMP:11060"/>
        <dbReference type="Rhea" id="RHEA-COMP:11605"/>
        <dbReference type="ChEBI" id="CHEBI:15378"/>
        <dbReference type="ChEBI" id="CHEBI:30013"/>
        <dbReference type="ChEBI" id="CHEBI:30616"/>
        <dbReference type="ChEBI" id="CHEBI:61977"/>
        <dbReference type="ChEBI" id="CHEBI:456216"/>
        <dbReference type="EC" id="2.7.11.1"/>
    </reaction>
</comment>
<dbReference type="InterPro" id="IPR003609">
    <property type="entry name" value="Pan_app"/>
</dbReference>
<evidence type="ECO:0000256" key="9">
    <source>
        <dbReference type="ARBA" id="ARBA00022840"/>
    </source>
</evidence>
<dbReference type="EC" id="2.7.11.1" evidence="17"/>
<evidence type="ECO:0000259" key="21">
    <source>
        <dbReference type="PROSITE" id="PS50011"/>
    </source>
</evidence>
<dbReference type="SMART" id="SM00473">
    <property type="entry name" value="PAN_AP"/>
    <property type="match status" value="1"/>
</dbReference>
<evidence type="ECO:0000256" key="18">
    <source>
        <dbReference type="PROSITE-ProRule" id="PRU00076"/>
    </source>
</evidence>
<organism evidence="25 26">
    <name type="scientific">Ficus carica</name>
    <name type="common">Common fig</name>
    <dbReference type="NCBI Taxonomy" id="3494"/>
    <lineage>
        <taxon>Eukaryota</taxon>
        <taxon>Viridiplantae</taxon>
        <taxon>Streptophyta</taxon>
        <taxon>Embryophyta</taxon>
        <taxon>Tracheophyta</taxon>
        <taxon>Spermatophyta</taxon>
        <taxon>Magnoliopsida</taxon>
        <taxon>eudicotyledons</taxon>
        <taxon>Gunneridae</taxon>
        <taxon>Pentapetalae</taxon>
        <taxon>rosids</taxon>
        <taxon>fabids</taxon>
        <taxon>Rosales</taxon>
        <taxon>Moraceae</taxon>
        <taxon>Ficeae</taxon>
        <taxon>Ficus</taxon>
    </lineage>
</organism>
<evidence type="ECO:0000256" key="6">
    <source>
        <dbReference type="ARBA" id="ARBA00022729"/>
    </source>
</evidence>
<feature type="chain" id="PRO_5041646378" description="Receptor-like serine/threonine-protein kinase" evidence="20">
    <location>
        <begin position="24"/>
        <end position="811"/>
    </location>
</feature>
<dbReference type="InterPro" id="IPR008271">
    <property type="entry name" value="Ser/Thr_kinase_AS"/>
</dbReference>
<evidence type="ECO:0000256" key="17">
    <source>
        <dbReference type="PIRNR" id="PIRNR000641"/>
    </source>
</evidence>
<keyword evidence="6 20" id="KW-0732">Signal</keyword>
<evidence type="ECO:0000256" key="5">
    <source>
        <dbReference type="ARBA" id="ARBA00022692"/>
    </source>
</evidence>
<evidence type="ECO:0000259" key="24">
    <source>
        <dbReference type="PROSITE" id="PS50948"/>
    </source>
</evidence>
<evidence type="ECO:0000256" key="10">
    <source>
        <dbReference type="ARBA" id="ARBA00022989"/>
    </source>
</evidence>
<dbReference type="PANTHER" id="PTHR32444">
    <property type="entry name" value="BULB-TYPE LECTIN DOMAIN-CONTAINING PROTEIN"/>
    <property type="match status" value="1"/>
</dbReference>
<keyword evidence="26" id="KW-1185">Reference proteome</keyword>
<dbReference type="Gene3D" id="3.30.200.20">
    <property type="entry name" value="Phosphorylase Kinase, domain 1"/>
    <property type="match status" value="1"/>
</dbReference>
<dbReference type="PIRSF" id="PIRSF000641">
    <property type="entry name" value="SRK"/>
    <property type="match status" value="1"/>
</dbReference>
<dbReference type="GO" id="GO:0048544">
    <property type="term" value="P:recognition of pollen"/>
    <property type="evidence" value="ECO:0007669"/>
    <property type="project" value="InterPro"/>
</dbReference>
<evidence type="ECO:0000256" key="15">
    <source>
        <dbReference type="ARBA" id="ARBA00047899"/>
    </source>
</evidence>
<comment type="caution">
    <text evidence="18">Lacks conserved residue(s) required for the propagation of feature annotation.</text>
</comment>
<dbReference type="PANTHER" id="PTHR32444:SF234">
    <property type="entry name" value="RECEPTOR-LIKE SERINE_THREONINE-PROTEIN KINASE"/>
    <property type="match status" value="1"/>
</dbReference>
<evidence type="ECO:0000256" key="12">
    <source>
        <dbReference type="ARBA" id="ARBA00023157"/>
    </source>
</evidence>
<dbReference type="PROSITE" id="PS50927">
    <property type="entry name" value="BULB_LECTIN"/>
    <property type="match status" value="1"/>
</dbReference>
<keyword evidence="18" id="KW-0245">EGF-like domain</keyword>
<dbReference type="Gene3D" id="1.10.510.10">
    <property type="entry name" value="Transferase(Phosphotransferase) domain 1"/>
    <property type="match status" value="1"/>
</dbReference>
<evidence type="ECO:0000256" key="14">
    <source>
        <dbReference type="ARBA" id="ARBA00023180"/>
    </source>
</evidence>
<dbReference type="FunFam" id="3.50.4.10:FF:000002">
    <property type="entry name" value="G-type lectin S-receptor-like serine/threonine-protein kinase"/>
    <property type="match status" value="1"/>
</dbReference>
<evidence type="ECO:0000256" key="20">
    <source>
        <dbReference type="SAM" id="SignalP"/>
    </source>
</evidence>
<evidence type="ECO:0000256" key="8">
    <source>
        <dbReference type="ARBA" id="ARBA00022777"/>
    </source>
</evidence>
<evidence type="ECO:0000256" key="7">
    <source>
        <dbReference type="ARBA" id="ARBA00022741"/>
    </source>
</evidence>
<proteinExistence type="inferred from homology"/>
<dbReference type="GO" id="GO:0005524">
    <property type="term" value="F:ATP binding"/>
    <property type="evidence" value="ECO:0007669"/>
    <property type="project" value="UniProtKB-KW"/>
</dbReference>
<dbReference type="SMART" id="SM00108">
    <property type="entry name" value="B_lectin"/>
    <property type="match status" value="1"/>
</dbReference>
<dbReference type="Pfam" id="PF01453">
    <property type="entry name" value="B_lectin"/>
    <property type="match status" value="1"/>
</dbReference>
<keyword evidence="5 19" id="KW-0812">Transmembrane</keyword>
<dbReference type="Pfam" id="PF07714">
    <property type="entry name" value="PK_Tyr_Ser-Thr"/>
    <property type="match status" value="1"/>
</dbReference>
<dbReference type="InterPro" id="IPR011009">
    <property type="entry name" value="Kinase-like_dom_sf"/>
</dbReference>
<dbReference type="InterPro" id="IPR024171">
    <property type="entry name" value="SRK-like_kinase"/>
</dbReference>
<evidence type="ECO:0000256" key="3">
    <source>
        <dbReference type="ARBA" id="ARBA00022553"/>
    </source>
</evidence>
<dbReference type="GO" id="GO:0004674">
    <property type="term" value="F:protein serine/threonine kinase activity"/>
    <property type="evidence" value="ECO:0007669"/>
    <property type="project" value="UniProtKB-KW"/>
</dbReference>
<dbReference type="EMBL" id="BTGU01000211">
    <property type="protein sequence ID" value="GMN65100.1"/>
    <property type="molecule type" value="Genomic_DNA"/>
</dbReference>
<dbReference type="SUPFAM" id="SSF51110">
    <property type="entry name" value="alpha-D-mannose-specific plant lectins"/>
    <property type="match status" value="1"/>
</dbReference>
<protein>
    <recommendedName>
        <fullName evidence="17">Receptor-like serine/threonine-protein kinase</fullName>
        <ecNumber evidence="17">2.7.11.1</ecNumber>
    </recommendedName>
</protein>
<evidence type="ECO:0000256" key="19">
    <source>
        <dbReference type="SAM" id="Phobius"/>
    </source>
</evidence>
<dbReference type="InterPro" id="IPR000719">
    <property type="entry name" value="Prot_kinase_dom"/>
</dbReference>
<sequence>MEKFTFMLALVVVFLSLFQTVFSANDSIRSFQSLGDGATLISKGGSFELGFFTPGNSNRRYVGIWYKNIAVQTVVWVANRCNPINGSSGLLTINSTGNLVLLDHNKSVVWSTSSSKQAKKPIVQLLDSGNLVLRDEDEGNSETNFLWQSFDYPSDTLLPDMKVGLDFRTGVKWRLSAWKNWDDPCPGDFTCGIEFNPQLHTYPDMPMLKGTTKFTRTGPWNGLRFSGSPEIKSNPLYGFEFVFNNDEVYYIYNLKNKSVISRTVMNQTTSLHQRLIWIEADKTWRTYSSLPRDECDKFSACGANANCMINDNPMCRCLRGFKPKSQEKWNSMDWSDGCVRNSPLSCKDKSTDGFIKFSGLKVPDTAHTWVNKSMNLKECRAKCLSNCSCTAYTNSDISGKGSGCVVWYGDLIDITQFAIGGQDLFIRMPRSELGKTNNKNTAAIPVAVIGGVLGLLLLVYFICRRYSKEIKQEEDLEVPVFNLSTITTATQNFSPYNKLGEGGFGPVYRGMLEDGKEIAVKRLSISSGQGVNELKNEVRLIAKLQHRNLVKLLGCCIHGEEKLLIYEYMPNKSLDYFIFDPKQGKLLDWSIRFQIICGIARGIQYLHQDSRLRVIHRDLKASNILLDNEMNPKISDFGLARTFGGDQTEERTKRVIGTYGYMAPEYAIHGMFSTKSDVFSFGTLILEIVSGKKSRGFHYENHGLTLIGHAWTLHKEGGSFGLIDKHLRESHHNLKQVLRSIHVGLLCVQQYPIDRPCMSSVVVMLGSESELPPPKPPGYFTETASIYGDNSSTQHKSCSTNDMSITLLEAR</sequence>
<evidence type="ECO:0000256" key="13">
    <source>
        <dbReference type="ARBA" id="ARBA00023170"/>
    </source>
</evidence>
<keyword evidence="8 17" id="KW-0418">Kinase</keyword>
<name>A0AA88DZW9_FICCA</name>
<evidence type="ECO:0000256" key="2">
    <source>
        <dbReference type="ARBA" id="ARBA00022527"/>
    </source>
</evidence>
<dbReference type="CDD" id="cd00028">
    <property type="entry name" value="B_lectin"/>
    <property type="match status" value="1"/>
</dbReference>
<dbReference type="InterPro" id="IPR001245">
    <property type="entry name" value="Ser-Thr/Tyr_kinase_cat_dom"/>
</dbReference>
<accession>A0AA88DZW9</accession>
<feature type="domain" description="Bulb-type lectin" evidence="23">
    <location>
        <begin position="25"/>
        <end position="146"/>
    </location>
</feature>
<dbReference type="GO" id="GO:0016020">
    <property type="term" value="C:membrane"/>
    <property type="evidence" value="ECO:0007669"/>
    <property type="project" value="UniProtKB-SubCell"/>
</dbReference>
<evidence type="ECO:0000259" key="23">
    <source>
        <dbReference type="PROSITE" id="PS50927"/>
    </source>
</evidence>
<comment type="subcellular location">
    <subcellularLocation>
        <location evidence="1">Membrane</location>
        <topology evidence="1">Single-pass type I membrane protein</topology>
    </subcellularLocation>
</comment>
<dbReference type="FunFam" id="2.90.10.10:FF:000001">
    <property type="entry name" value="G-type lectin S-receptor-like serine/threonine-protein kinase"/>
    <property type="match status" value="1"/>
</dbReference>
<dbReference type="CDD" id="cd14066">
    <property type="entry name" value="STKc_IRAK"/>
    <property type="match status" value="1"/>
</dbReference>
<evidence type="ECO:0000256" key="11">
    <source>
        <dbReference type="ARBA" id="ARBA00023136"/>
    </source>
</evidence>
<keyword evidence="3" id="KW-0597">Phosphoprotein</keyword>
<comment type="catalytic activity">
    <reaction evidence="16 17">
        <text>L-seryl-[protein] + ATP = O-phospho-L-seryl-[protein] + ADP + H(+)</text>
        <dbReference type="Rhea" id="RHEA:17989"/>
        <dbReference type="Rhea" id="RHEA-COMP:9863"/>
        <dbReference type="Rhea" id="RHEA-COMP:11604"/>
        <dbReference type="ChEBI" id="CHEBI:15378"/>
        <dbReference type="ChEBI" id="CHEBI:29999"/>
        <dbReference type="ChEBI" id="CHEBI:30616"/>
        <dbReference type="ChEBI" id="CHEBI:83421"/>
        <dbReference type="ChEBI" id="CHEBI:456216"/>
        <dbReference type="EC" id="2.7.11.1"/>
    </reaction>
</comment>
<keyword evidence="13" id="KW-0675">Receptor</keyword>
<dbReference type="InterPro" id="IPR021820">
    <property type="entry name" value="S-locus_recpt_kinase_C"/>
</dbReference>
<dbReference type="PROSITE" id="PS50948">
    <property type="entry name" value="PAN"/>
    <property type="match status" value="1"/>
</dbReference>
<evidence type="ECO:0000256" key="16">
    <source>
        <dbReference type="ARBA" id="ARBA00048679"/>
    </source>
</evidence>
<evidence type="ECO:0000256" key="4">
    <source>
        <dbReference type="ARBA" id="ARBA00022679"/>
    </source>
</evidence>
<dbReference type="PROSITE" id="PS50011">
    <property type="entry name" value="PROTEIN_KINASE_DOM"/>
    <property type="match status" value="1"/>
</dbReference>
<dbReference type="PROSITE" id="PS00108">
    <property type="entry name" value="PROTEIN_KINASE_ST"/>
    <property type="match status" value="1"/>
</dbReference>
<evidence type="ECO:0000259" key="22">
    <source>
        <dbReference type="PROSITE" id="PS50026"/>
    </source>
</evidence>
<keyword evidence="11 19" id="KW-0472">Membrane</keyword>
<keyword evidence="10 19" id="KW-1133">Transmembrane helix</keyword>
<reference evidence="25" key="1">
    <citation type="submission" date="2023-07" db="EMBL/GenBank/DDBJ databases">
        <title>draft genome sequence of fig (Ficus carica).</title>
        <authorList>
            <person name="Takahashi T."/>
            <person name="Nishimura K."/>
        </authorList>
    </citation>
    <scope>NUCLEOTIDE SEQUENCE</scope>
</reference>
<feature type="transmembrane region" description="Helical" evidence="19">
    <location>
        <begin position="442"/>
        <end position="463"/>
    </location>
</feature>
<dbReference type="PROSITE" id="PS50026">
    <property type="entry name" value="EGF_3"/>
    <property type="match status" value="1"/>
</dbReference>
<keyword evidence="14" id="KW-0325">Glycoprotein</keyword>
<dbReference type="Proteomes" id="UP001187192">
    <property type="component" value="Unassembled WGS sequence"/>
</dbReference>
<feature type="signal peptide" evidence="20">
    <location>
        <begin position="1"/>
        <end position="23"/>
    </location>
</feature>
<dbReference type="InterPro" id="IPR001480">
    <property type="entry name" value="Bulb-type_lectin_dom"/>
</dbReference>
<evidence type="ECO:0000313" key="26">
    <source>
        <dbReference type="Proteomes" id="UP001187192"/>
    </source>
</evidence>
<dbReference type="Gene3D" id="2.90.10.10">
    <property type="entry name" value="Bulb-type lectin domain"/>
    <property type="match status" value="1"/>
</dbReference>
<feature type="domain" description="Apple" evidence="24">
    <location>
        <begin position="346"/>
        <end position="429"/>
    </location>
</feature>
<comment type="caution">
    <text evidence="25">The sequence shown here is derived from an EMBL/GenBank/DDBJ whole genome shotgun (WGS) entry which is preliminary data.</text>
</comment>
<dbReference type="CDD" id="cd01098">
    <property type="entry name" value="PAN_AP_plant"/>
    <property type="match status" value="1"/>
</dbReference>
<keyword evidence="9 17" id="KW-0067">ATP-binding</keyword>
<keyword evidence="4 17" id="KW-0808">Transferase</keyword>
<dbReference type="InterPro" id="IPR000742">
    <property type="entry name" value="EGF"/>
</dbReference>
<evidence type="ECO:0000313" key="25">
    <source>
        <dbReference type="EMBL" id="GMN65100.1"/>
    </source>
</evidence>
<keyword evidence="2 17" id="KW-0723">Serine/threonine-protein kinase</keyword>
<dbReference type="SUPFAM" id="SSF56112">
    <property type="entry name" value="Protein kinase-like (PK-like)"/>
    <property type="match status" value="1"/>
</dbReference>
<dbReference type="Pfam" id="PF11883">
    <property type="entry name" value="DUF3403"/>
    <property type="match status" value="1"/>
</dbReference>